<gene>
    <name evidence="1" type="ORF">OXX778_LOCUS3408</name>
</gene>
<dbReference type="AlphaFoldDB" id="A0A813NLA0"/>
<sequence>MGNCASLDQNKLIKIVLNDKDDNKLNEAHLQNKILSFNHHENIVQPFYYPTNQNQSSCICQLNQIYNRNELISKLFEEHEKLLARQCKQNCQTNIKTPVSLQALTFQDNYFCKTLDTQMNNFVCNQDNEFLLLNNSINFLEYKTLKFNRTKKLNGNLEINQLAKCIDNCSHHVNRKNKYNASKKIDYCQNSQMNRNDDKISENIFEKNSLCHEIKIEKFPLKMDESDKLKLQSIIEAVGFILFPSALHVNQALKDLLIDYKAYDSFK</sequence>
<comment type="caution">
    <text evidence="1">The sequence shown here is derived from an EMBL/GenBank/DDBJ whole genome shotgun (WGS) entry which is preliminary data.</text>
</comment>
<reference evidence="1" key="1">
    <citation type="submission" date="2021-02" db="EMBL/GenBank/DDBJ databases">
        <authorList>
            <person name="Nowell W R."/>
        </authorList>
    </citation>
    <scope>NUCLEOTIDE SEQUENCE</scope>
    <source>
        <strain evidence="1">Ploen Becks lab</strain>
    </source>
</reference>
<dbReference type="EMBL" id="CAJNOC010000299">
    <property type="protein sequence ID" value="CAF0741320.1"/>
    <property type="molecule type" value="Genomic_DNA"/>
</dbReference>
<keyword evidence="2" id="KW-1185">Reference proteome</keyword>
<evidence type="ECO:0000313" key="2">
    <source>
        <dbReference type="Proteomes" id="UP000663879"/>
    </source>
</evidence>
<proteinExistence type="predicted"/>
<name>A0A813NLA0_9BILA</name>
<protein>
    <submittedName>
        <fullName evidence="1">Uncharacterized protein</fullName>
    </submittedName>
</protein>
<accession>A0A813NLA0</accession>
<evidence type="ECO:0000313" key="1">
    <source>
        <dbReference type="EMBL" id="CAF0741320.1"/>
    </source>
</evidence>
<organism evidence="1 2">
    <name type="scientific">Brachionus calyciflorus</name>
    <dbReference type="NCBI Taxonomy" id="104777"/>
    <lineage>
        <taxon>Eukaryota</taxon>
        <taxon>Metazoa</taxon>
        <taxon>Spiralia</taxon>
        <taxon>Gnathifera</taxon>
        <taxon>Rotifera</taxon>
        <taxon>Eurotatoria</taxon>
        <taxon>Monogononta</taxon>
        <taxon>Pseudotrocha</taxon>
        <taxon>Ploima</taxon>
        <taxon>Brachionidae</taxon>
        <taxon>Brachionus</taxon>
    </lineage>
</organism>
<dbReference type="Proteomes" id="UP000663879">
    <property type="component" value="Unassembled WGS sequence"/>
</dbReference>